<dbReference type="SUPFAM" id="SSF100910">
    <property type="entry name" value="Chemosensory protein Csp2"/>
    <property type="match status" value="1"/>
</dbReference>
<dbReference type="Proteomes" id="UP000789524">
    <property type="component" value="Unassembled WGS sequence"/>
</dbReference>
<keyword evidence="1" id="KW-0732">Signal</keyword>
<evidence type="ECO:0000256" key="1">
    <source>
        <dbReference type="SAM" id="SignalP"/>
    </source>
</evidence>
<gene>
    <name evidence="2" type="ORF">DCHRY22_LOCUS4921</name>
</gene>
<dbReference type="PANTHER" id="PTHR11257">
    <property type="entry name" value="CHEMOSENSORY PROTEIN-RELATED"/>
    <property type="match status" value="1"/>
</dbReference>
<dbReference type="InterPro" id="IPR036682">
    <property type="entry name" value="OS_D_A10/PebIII_sf"/>
</dbReference>
<protein>
    <submittedName>
        <fullName evidence="2">(African queen) hypothetical protein</fullName>
    </submittedName>
</protein>
<feature type="signal peptide" evidence="1">
    <location>
        <begin position="1"/>
        <end position="16"/>
    </location>
</feature>
<sequence length="77" mass="8864">MQLIVLCLCVCACVVGQDIEAMRNMPKYDSRYDYLDVDGLFNSKRLVKNYVECLVNGQRCSPEGKALKIKIQEWICE</sequence>
<comment type="caution">
    <text evidence="2">The sequence shown here is derived from an EMBL/GenBank/DDBJ whole genome shotgun (WGS) entry which is preliminary data.</text>
</comment>
<proteinExistence type="predicted"/>
<evidence type="ECO:0000313" key="3">
    <source>
        <dbReference type="Proteomes" id="UP000789524"/>
    </source>
</evidence>
<dbReference type="PANTHER" id="PTHR11257:SF13">
    <property type="entry name" value="GEO07322P1"/>
    <property type="match status" value="1"/>
</dbReference>
<reference evidence="2" key="1">
    <citation type="submission" date="2021-09" db="EMBL/GenBank/DDBJ databases">
        <authorList>
            <person name="Martin H S."/>
        </authorList>
    </citation>
    <scope>NUCLEOTIDE SEQUENCE</scope>
</reference>
<name>A0A8J2W1H4_9NEOP</name>
<dbReference type="OrthoDB" id="8052765at2759"/>
<organism evidence="2 3">
    <name type="scientific">Danaus chrysippus</name>
    <name type="common">African queen</name>
    <dbReference type="NCBI Taxonomy" id="151541"/>
    <lineage>
        <taxon>Eukaryota</taxon>
        <taxon>Metazoa</taxon>
        <taxon>Ecdysozoa</taxon>
        <taxon>Arthropoda</taxon>
        <taxon>Hexapoda</taxon>
        <taxon>Insecta</taxon>
        <taxon>Pterygota</taxon>
        <taxon>Neoptera</taxon>
        <taxon>Endopterygota</taxon>
        <taxon>Lepidoptera</taxon>
        <taxon>Glossata</taxon>
        <taxon>Ditrysia</taxon>
        <taxon>Papilionoidea</taxon>
        <taxon>Nymphalidae</taxon>
        <taxon>Danainae</taxon>
        <taxon>Danaini</taxon>
        <taxon>Danaina</taxon>
        <taxon>Danaus</taxon>
        <taxon>Anosia</taxon>
    </lineage>
</organism>
<dbReference type="AlphaFoldDB" id="A0A8J2W1H4"/>
<accession>A0A8J2W1H4</accession>
<dbReference type="EMBL" id="CAKASE010000050">
    <property type="protein sequence ID" value="CAG9563829.1"/>
    <property type="molecule type" value="Genomic_DNA"/>
</dbReference>
<feature type="chain" id="PRO_5035312984" evidence="1">
    <location>
        <begin position="17"/>
        <end position="77"/>
    </location>
</feature>
<dbReference type="Pfam" id="PF03392">
    <property type="entry name" value="OS-D"/>
    <property type="match status" value="1"/>
</dbReference>
<keyword evidence="3" id="KW-1185">Reference proteome</keyword>
<dbReference type="InterPro" id="IPR005055">
    <property type="entry name" value="A10/PebIII"/>
</dbReference>
<dbReference type="Gene3D" id="1.10.2080.10">
    <property type="entry name" value="Insect odorant-binding protein A10/Ejaculatory bulb-specific protein 3"/>
    <property type="match status" value="1"/>
</dbReference>
<evidence type="ECO:0000313" key="2">
    <source>
        <dbReference type="EMBL" id="CAG9563829.1"/>
    </source>
</evidence>